<feature type="non-terminal residue" evidence="5">
    <location>
        <position position="1"/>
    </location>
</feature>
<evidence type="ECO:0000259" key="4">
    <source>
        <dbReference type="SMART" id="SM01092"/>
    </source>
</evidence>
<dbReference type="EMBL" id="UINC01100385">
    <property type="protein sequence ID" value="SVC60404.1"/>
    <property type="molecule type" value="Genomic_DNA"/>
</dbReference>
<organism evidence="5">
    <name type="scientific">marine metagenome</name>
    <dbReference type="NCBI Taxonomy" id="408172"/>
    <lineage>
        <taxon>unclassified sequences</taxon>
        <taxon>metagenomes</taxon>
        <taxon>ecological metagenomes</taxon>
    </lineage>
</organism>
<dbReference type="SUPFAM" id="SSF55447">
    <property type="entry name" value="CO dehydrogenase flavoprotein C-terminal domain-like"/>
    <property type="match status" value="1"/>
</dbReference>
<dbReference type="InterPro" id="IPR036683">
    <property type="entry name" value="CO_DH_flav_C_dom_sf"/>
</dbReference>
<feature type="domain" description="CO dehydrogenase flavoprotein C-terminal" evidence="4">
    <location>
        <begin position="74"/>
        <end position="176"/>
    </location>
</feature>
<dbReference type="SUPFAM" id="SSF56176">
    <property type="entry name" value="FAD-binding/transporter-associated domain-like"/>
    <property type="match status" value="1"/>
</dbReference>
<dbReference type="AlphaFoldDB" id="A0A382NGT0"/>
<dbReference type="InterPro" id="IPR051312">
    <property type="entry name" value="Diverse_Substr_Oxidored"/>
</dbReference>
<name>A0A382NGT0_9ZZZZ</name>
<dbReference type="InterPro" id="IPR005107">
    <property type="entry name" value="CO_DH_flav_C"/>
</dbReference>
<evidence type="ECO:0000256" key="3">
    <source>
        <dbReference type="ARBA" id="ARBA00023002"/>
    </source>
</evidence>
<dbReference type="PANTHER" id="PTHR42659">
    <property type="entry name" value="XANTHINE DEHYDROGENASE SUBUNIT C-RELATED"/>
    <property type="match status" value="1"/>
</dbReference>
<proteinExistence type="predicted"/>
<gene>
    <name evidence="5" type="ORF">METZ01_LOCUS313258</name>
</gene>
<dbReference type="InterPro" id="IPR016169">
    <property type="entry name" value="FAD-bd_PCMH_sub2"/>
</dbReference>
<evidence type="ECO:0000256" key="1">
    <source>
        <dbReference type="ARBA" id="ARBA00022630"/>
    </source>
</evidence>
<sequence>GRATFGGNLCNAAPSGDSIPNMIAHRAVATIAGPSGTREVPVEDICTGPGQSCIGSDELLVSINFPSNGAGFGANYIRFIPRNEMDIAVAGVGASVSIADGKFTSARISLASVAPTPLLVEEAGEALVGQPVSEGVIQKAADLAKAAAKPITDMRGTADYRRHLCDVLTRRALNTAVERAQGAS</sequence>
<dbReference type="InterPro" id="IPR002346">
    <property type="entry name" value="Mopterin_DH_FAD-bd"/>
</dbReference>
<dbReference type="GO" id="GO:0050660">
    <property type="term" value="F:flavin adenine dinucleotide binding"/>
    <property type="evidence" value="ECO:0007669"/>
    <property type="project" value="InterPro"/>
</dbReference>
<dbReference type="Gene3D" id="3.30.390.50">
    <property type="entry name" value="CO dehydrogenase flavoprotein, C-terminal domain"/>
    <property type="match status" value="1"/>
</dbReference>
<dbReference type="PANTHER" id="PTHR42659:SF2">
    <property type="entry name" value="XANTHINE DEHYDROGENASE SUBUNIT C-RELATED"/>
    <property type="match status" value="1"/>
</dbReference>
<dbReference type="Pfam" id="PF03450">
    <property type="entry name" value="CO_deh_flav_C"/>
    <property type="match status" value="1"/>
</dbReference>
<keyword evidence="3" id="KW-0560">Oxidoreductase</keyword>
<evidence type="ECO:0000313" key="5">
    <source>
        <dbReference type="EMBL" id="SVC60404.1"/>
    </source>
</evidence>
<dbReference type="Gene3D" id="3.30.465.10">
    <property type="match status" value="1"/>
</dbReference>
<reference evidence="5" key="1">
    <citation type="submission" date="2018-05" db="EMBL/GenBank/DDBJ databases">
        <authorList>
            <person name="Lanie J.A."/>
            <person name="Ng W.-L."/>
            <person name="Kazmierczak K.M."/>
            <person name="Andrzejewski T.M."/>
            <person name="Davidsen T.M."/>
            <person name="Wayne K.J."/>
            <person name="Tettelin H."/>
            <person name="Glass J.I."/>
            <person name="Rusch D."/>
            <person name="Podicherti R."/>
            <person name="Tsui H.-C.T."/>
            <person name="Winkler M.E."/>
        </authorList>
    </citation>
    <scope>NUCLEOTIDE SEQUENCE</scope>
</reference>
<dbReference type="Pfam" id="PF00941">
    <property type="entry name" value="FAD_binding_5"/>
    <property type="match status" value="1"/>
</dbReference>
<accession>A0A382NGT0</accession>
<dbReference type="InterPro" id="IPR036318">
    <property type="entry name" value="FAD-bd_PCMH-like_sf"/>
</dbReference>
<keyword evidence="1" id="KW-0285">Flavoprotein</keyword>
<keyword evidence="2" id="KW-0274">FAD</keyword>
<dbReference type="SMART" id="SM01092">
    <property type="entry name" value="CO_deh_flav_C"/>
    <property type="match status" value="1"/>
</dbReference>
<protein>
    <recommendedName>
        <fullName evidence="4">CO dehydrogenase flavoprotein C-terminal domain-containing protein</fullName>
    </recommendedName>
</protein>
<dbReference type="GO" id="GO:0016491">
    <property type="term" value="F:oxidoreductase activity"/>
    <property type="evidence" value="ECO:0007669"/>
    <property type="project" value="UniProtKB-KW"/>
</dbReference>
<evidence type="ECO:0000256" key="2">
    <source>
        <dbReference type="ARBA" id="ARBA00022827"/>
    </source>
</evidence>